<evidence type="ECO:0000313" key="2">
    <source>
        <dbReference type="EMBL" id="QHI68864.1"/>
    </source>
</evidence>
<dbReference type="PANTHER" id="PTHR33171">
    <property type="entry name" value="LAR_N DOMAIN-CONTAINING PROTEIN"/>
    <property type="match status" value="1"/>
</dbReference>
<dbReference type="InterPro" id="IPR018657">
    <property type="entry name" value="LarA-like_N"/>
</dbReference>
<evidence type="ECO:0000259" key="1">
    <source>
        <dbReference type="Pfam" id="PF09861"/>
    </source>
</evidence>
<dbReference type="Pfam" id="PF09861">
    <property type="entry name" value="Lar_N"/>
    <property type="match status" value="1"/>
</dbReference>
<protein>
    <submittedName>
        <fullName evidence="2">DUF2088 domain-containing protein</fullName>
    </submittedName>
</protein>
<dbReference type="RefSeq" id="WP_160627596.1">
    <property type="nucleotide sequence ID" value="NZ_CP047593.1"/>
</dbReference>
<dbReference type="AlphaFoldDB" id="A0A6P1M8K8"/>
<dbReference type="KEGG" id="taer:GT409_05160"/>
<evidence type="ECO:0000313" key="3">
    <source>
        <dbReference type="Proteomes" id="UP000464954"/>
    </source>
</evidence>
<accession>A0A6P1M8K8</accession>
<dbReference type="InterPro" id="IPR043166">
    <property type="entry name" value="LarA-like_C"/>
</dbReference>
<name>A0A6P1M8K8_9BACT</name>
<dbReference type="EMBL" id="CP047593">
    <property type="protein sequence ID" value="QHI68864.1"/>
    <property type="molecule type" value="Genomic_DNA"/>
</dbReference>
<sequence length="428" mass="47142">MISRFGEDVSITTAELRELVFQTLEATFPKLGKKILILPPDHTRLNSQAGAITAMVYEKLTADGVQVDILPTLGTHNAMTEAQLRMMYGETIPLDAFKVHDWRGGIVRKGEVPGEMLAELSGGKVDYSVGVEVSKMLFDGYDLILSVGQIVPHEVVGMANYTKNIVVGAGGADIINKSHFLGAVCNMETILGRADTPVRKLFNYAVDTYLSDLPITYILTVVEQDYDSGEMHLRGFYAGDDESVYHEACDLAQKVNITLLDREPSKVVVYLDPHEFQSTWLGNKSVYRTRMAIADGGELVVLAPALKEFGEDPTIDKLIRRFGYKGTPATLKAVEEDEELRGNLSAAAHLIHGSSEGRFSITYCPGKGGLTLDEIRSVGFNAAPYDEVAARYNPDELKDGWNTLPDGEEIFYISNPALGLWAYRSKFE</sequence>
<gene>
    <name evidence="2" type="ORF">GT409_05160</name>
</gene>
<organism evidence="2 3">
    <name type="scientific">Tichowtungia aerotolerans</name>
    <dbReference type="NCBI Taxonomy" id="2697043"/>
    <lineage>
        <taxon>Bacteria</taxon>
        <taxon>Pseudomonadati</taxon>
        <taxon>Kiritimatiellota</taxon>
        <taxon>Tichowtungiia</taxon>
        <taxon>Tichowtungiales</taxon>
        <taxon>Tichowtungiaceae</taxon>
        <taxon>Tichowtungia</taxon>
    </lineage>
</organism>
<dbReference type="PANTHER" id="PTHR33171:SF17">
    <property type="entry name" value="LARA-LIKE N-TERMINAL DOMAIN-CONTAINING PROTEIN"/>
    <property type="match status" value="1"/>
</dbReference>
<dbReference type="Gene3D" id="3.40.50.11440">
    <property type="match status" value="1"/>
</dbReference>
<feature type="domain" description="LarA-like N-terminal" evidence="1">
    <location>
        <begin position="29"/>
        <end position="181"/>
    </location>
</feature>
<dbReference type="GO" id="GO:0050043">
    <property type="term" value="F:lactate racemase activity"/>
    <property type="evidence" value="ECO:0007669"/>
    <property type="project" value="InterPro"/>
</dbReference>
<dbReference type="Proteomes" id="UP000464954">
    <property type="component" value="Chromosome"/>
</dbReference>
<reference evidence="2 3" key="1">
    <citation type="submission" date="2020-01" db="EMBL/GenBank/DDBJ databases">
        <title>Ponticoccus aerotolerans gen. nov., sp. nov., an anaerobic bacterium and proposal of Ponticoccusceae fam. nov., Ponticoccusles ord. nov. and Ponticoccuse classis nov. in the phylum Kiritimatiellaeota.</title>
        <authorList>
            <person name="Zhou L.Y."/>
            <person name="Du Z.J."/>
        </authorList>
    </citation>
    <scope>NUCLEOTIDE SEQUENCE [LARGE SCALE GENOMIC DNA]</scope>
    <source>
        <strain evidence="2 3">S-5007</strain>
    </source>
</reference>
<keyword evidence="3" id="KW-1185">Reference proteome</keyword>
<dbReference type="InterPro" id="IPR048068">
    <property type="entry name" value="LarA-like"/>
</dbReference>
<proteinExistence type="predicted"/>
<dbReference type="Gene3D" id="3.90.226.30">
    <property type="match status" value="1"/>
</dbReference>